<accession>A0ABR2AXJ0</accession>
<name>A0ABR2AXJ0_9ROSI</name>
<comment type="caution">
    <text evidence="1">The sequence shown here is derived from an EMBL/GenBank/DDBJ whole genome shotgun (WGS) entry which is preliminary data.</text>
</comment>
<evidence type="ECO:0000313" key="1">
    <source>
        <dbReference type="EMBL" id="KAK8498944.1"/>
    </source>
</evidence>
<keyword evidence="2" id="KW-1185">Reference proteome</keyword>
<dbReference type="Proteomes" id="UP001472677">
    <property type="component" value="Unassembled WGS sequence"/>
</dbReference>
<gene>
    <name evidence="1" type="ORF">V6N12_046885</name>
</gene>
<sequence length="276" mass="31461">MTVELDDQQRVWNSIKELLHASTLPWCIGRDFNAATSLEERVGCQGSVRGEWIEKFGNLFQMSLNRGNSDHALVQLSTKLTYAQSMMFEGEFEEDEIRRTVWRGDGSKAPDPDGFTFEIYKRCWSFVKGDILNIFNFFYAMGRLPSGLNSTFVVLVLKNDNPTVVNVFIPNCVLNSDYKILAKVLAARFQEVANSLIKDAQTTFLKGRQIVVGVLLVNEVVHSLRHDNSFPGSVLLNLDYVKAYDCLNWKFLDHILERMGCGVKWREWVGACVRTT</sequence>
<dbReference type="PANTHER" id="PTHR19446">
    <property type="entry name" value="REVERSE TRANSCRIPTASES"/>
    <property type="match status" value="1"/>
</dbReference>
<dbReference type="EMBL" id="JBBPBM010000243">
    <property type="protein sequence ID" value="KAK8498944.1"/>
    <property type="molecule type" value="Genomic_DNA"/>
</dbReference>
<reference evidence="1 2" key="1">
    <citation type="journal article" date="2024" name="G3 (Bethesda)">
        <title>Genome assembly of Hibiscus sabdariffa L. provides insights into metabolisms of medicinal natural products.</title>
        <authorList>
            <person name="Kim T."/>
        </authorList>
    </citation>
    <scope>NUCLEOTIDE SEQUENCE [LARGE SCALE GENOMIC DNA]</scope>
    <source>
        <strain evidence="1">TK-2024</strain>
        <tissue evidence="1">Old leaves</tissue>
    </source>
</reference>
<proteinExistence type="predicted"/>
<protein>
    <recommendedName>
        <fullName evidence="3">Reverse transcriptase domain-containing protein</fullName>
    </recommendedName>
</protein>
<evidence type="ECO:0008006" key="3">
    <source>
        <dbReference type="Google" id="ProtNLM"/>
    </source>
</evidence>
<evidence type="ECO:0000313" key="2">
    <source>
        <dbReference type="Proteomes" id="UP001472677"/>
    </source>
</evidence>
<organism evidence="1 2">
    <name type="scientific">Hibiscus sabdariffa</name>
    <name type="common">roselle</name>
    <dbReference type="NCBI Taxonomy" id="183260"/>
    <lineage>
        <taxon>Eukaryota</taxon>
        <taxon>Viridiplantae</taxon>
        <taxon>Streptophyta</taxon>
        <taxon>Embryophyta</taxon>
        <taxon>Tracheophyta</taxon>
        <taxon>Spermatophyta</taxon>
        <taxon>Magnoliopsida</taxon>
        <taxon>eudicotyledons</taxon>
        <taxon>Gunneridae</taxon>
        <taxon>Pentapetalae</taxon>
        <taxon>rosids</taxon>
        <taxon>malvids</taxon>
        <taxon>Malvales</taxon>
        <taxon>Malvaceae</taxon>
        <taxon>Malvoideae</taxon>
        <taxon>Hibiscus</taxon>
    </lineage>
</organism>